<sequence length="110" mass="12392">MEEFDESAGLICAKWDLEMHNRGKTEQQQAAIEDFIQAMFSHGAQGSAGLKQIVDEVIEKQLISLLEIGKEQTYFIQAILSRLTEQLEQFSSELSHHEPQPLGSKANMKS</sequence>
<gene>
    <name evidence="2" type="ORF">PXEA_LOCUS5622</name>
</gene>
<proteinExistence type="predicted"/>
<feature type="region of interest" description="Disordered" evidence="1">
    <location>
        <begin position="90"/>
        <end position="110"/>
    </location>
</feature>
<reference evidence="2" key="1">
    <citation type="submission" date="2018-11" db="EMBL/GenBank/DDBJ databases">
        <authorList>
            <consortium name="Pathogen Informatics"/>
        </authorList>
    </citation>
    <scope>NUCLEOTIDE SEQUENCE</scope>
</reference>
<evidence type="ECO:0000313" key="3">
    <source>
        <dbReference type="Proteomes" id="UP000784294"/>
    </source>
</evidence>
<evidence type="ECO:0000256" key="1">
    <source>
        <dbReference type="SAM" id="MobiDB-lite"/>
    </source>
</evidence>
<organism evidence="2 3">
    <name type="scientific">Protopolystoma xenopodis</name>
    <dbReference type="NCBI Taxonomy" id="117903"/>
    <lineage>
        <taxon>Eukaryota</taxon>
        <taxon>Metazoa</taxon>
        <taxon>Spiralia</taxon>
        <taxon>Lophotrochozoa</taxon>
        <taxon>Platyhelminthes</taxon>
        <taxon>Monogenea</taxon>
        <taxon>Polyopisthocotylea</taxon>
        <taxon>Polystomatidea</taxon>
        <taxon>Polystomatidae</taxon>
        <taxon>Protopolystoma</taxon>
    </lineage>
</organism>
<comment type="caution">
    <text evidence="2">The sequence shown here is derived from an EMBL/GenBank/DDBJ whole genome shotgun (WGS) entry which is preliminary data.</text>
</comment>
<protein>
    <submittedName>
        <fullName evidence="2">Uncharacterized protein</fullName>
    </submittedName>
</protein>
<accession>A0A3S4ZIB7</accession>
<evidence type="ECO:0000313" key="2">
    <source>
        <dbReference type="EMBL" id="VEL12182.1"/>
    </source>
</evidence>
<dbReference type="EMBL" id="CAAALY010014032">
    <property type="protein sequence ID" value="VEL12182.1"/>
    <property type="molecule type" value="Genomic_DNA"/>
</dbReference>
<keyword evidence="3" id="KW-1185">Reference proteome</keyword>
<name>A0A3S4ZIB7_9PLAT</name>
<dbReference type="Proteomes" id="UP000784294">
    <property type="component" value="Unassembled WGS sequence"/>
</dbReference>
<dbReference type="AlphaFoldDB" id="A0A3S4ZIB7"/>